<dbReference type="PANTHER" id="PTHR43776">
    <property type="entry name" value="TRANSPORT ATP-BINDING PROTEIN"/>
    <property type="match status" value="1"/>
</dbReference>
<dbReference type="CDD" id="cd03257">
    <property type="entry name" value="ABC_NikE_OppD_transporters"/>
    <property type="match status" value="1"/>
</dbReference>
<keyword evidence="7" id="KW-1185">Reference proteome</keyword>
<reference evidence="7" key="1">
    <citation type="journal article" date="2021" name="Syst. Appl. Microbiol.">
        <title>Roseomonas hellenica sp. nov., isolated from roots of wild-growing Alkanna tinctoria.</title>
        <authorList>
            <person name="Rat A."/>
            <person name="Naranjo H.D."/>
            <person name="Lebbe L."/>
            <person name="Cnockaert M."/>
            <person name="Krigas N."/>
            <person name="Grigoriadou K."/>
            <person name="Maloupa E."/>
            <person name="Willems A."/>
        </authorList>
    </citation>
    <scope>NUCLEOTIDE SEQUENCE [LARGE SCALE GENOMIC DNA]</scope>
    <source>
        <strain evidence="7">LMG 31159</strain>
    </source>
</reference>
<comment type="similarity">
    <text evidence="1">Belongs to the ABC transporter superfamily.</text>
</comment>
<protein>
    <submittedName>
        <fullName evidence="6">ATP-binding cassette domain-containing protein</fullName>
    </submittedName>
</protein>
<dbReference type="InterPro" id="IPR003439">
    <property type="entry name" value="ABC_transporter-like_ATP-bd"/>
</dbReference>
<evidence type="ECO:0000259" key="5">
    <source>
        <dbReference type="PROSITE" id="PS50893"/>
    </source>
</evidence>
<sequence length="262" mass="28290">MTLFEMHGVFRSYRQGGVFGRVRRISVLEDAGLRIEAGECVALLGPTGSGKSTLGRLLLGIERPDAGSIWFDGQPLCDSGGRVAPSVRRAVQAVFQDPVGATSPRFTAAEVVAEPLRLPRAAARDRVAVLMADVGLEPGLMDRPAHRLSGGQLQRLCIARALASAPRLVLLDEAVSSLDVETQTQVLDLLRDLRRRAGVAYLFVTHDLRLVRHFADRCYVMQDRRPVEVADPLGKGPVPPVLAALRAAMLPAVPGLRRAPVT</sequence>
<evidence type="ECO:0000256" key="1">
    <source>
        <dbReference type="ARBA" id="ARBA00005417"/>
    </source>
</evidence>
<keyword evidence="2" id="KW-0813">Transport</keyword>
<dbReference type="InterPro" id="IPR003593">
    <property type="entry name" value="AAA+_ATPase"/>
</dbReference>
<evidence type="ECO:0000313" key="7">
    <source>
        <dbReference type="Proteomes" id="UP000698752"/>
    </source>
</evidence>
<keyword evidence="3" id="KW-0547">Nucleotide-binding</keyword>
<evidence type="ECO:0000256" key="3">
    <source>
        <dbReference type="ARBA" id="ARBA00022741"/>
    </source>
</evidence>
<dbReference type="PROSITE" id="PS50893">
    <property type="entry name" value="ABC_TRANSPORTER_2"/>
    <property type="match status" value="1"/>
</dbReference>
<dbReference type="InterPro" id="IPR017871">
    <property type="entry name" value="ABC_transporter-like_CS"/>
</dbReference>
<gene>
    <name evidence="6" type="ORF">GXW78_00495</name>
</gene>
<proteinExistence type="inferred from homology"/>
<dbReference type="GO" id="GO:0005524">
    <property type="term" value="F:ATP binding"/>
    <property type="evidence" value="ECO:0007669"/>
    <property type="project" value="UniProtKB-KW"/>
</dbReference>
<dbReference type="Gene3D" id="3.40.50.300">
    <property type="entry name" value="P-loop containing nucleotide triphosphate hydrolases"/>
    <property type="match status" value="1"/>
</dbReference>
<dbReference type="PROSITE" id="PS00211">
    <property type="entry name" value="ABC_TRANSPORTER_1"/>
    <property type="match status" value="1"/>
</dbReference>
<dbReference type="InterPro" id="IPR027417">
    <property type="entry name" value="P-loop_NTPase"/>
</dbReference>
<keyword evidence="4 6" id="KW-0067">ATP-binding</keyword>
<evidence type="ECO:0000256" key="2">
    <source>
        <dbReference type="ARBA" id="ARBA00022448"/>
    </source>
</evidence>
<organism evidence="6 7">
    <name type="scientific">Neoroseomonas terrae</name>
    <dbReference type="NCBI Taxonomy" id="424799"/>
    <lineage>
        <taxon>Bacteria</taxon>
        <taxon>Pseudomonadati</taxon>
        <taxon>Pseudomonadota</taxon>
        <taxon>Alphaproteobacteria</taxon>
        <taxon>Acetobacterales</taxon>
        <taxon>Acetobacteraceae</taxon>
        <taxon>Neoroseomonas</taxon>
    </lineage>
</organism>
<dbReference type="InterPro" id="IPR050319">
    <property type="entry name" value="ABC_transp_ATP-bind"/>
</dbReference>
<feature type="domain" description="ABC transporter" evidence="5">
    <location>
        <begin position="4"/>
        <end position="248"/>
    </location>
</feature>
<dbReference type="EMBL" id="JAAEDI010000001">
    <property type="protein sequence ID" value="MBR0648125.1"/>
    <property type="molecule type" value="Genomic_DNA"/>
</dbReference>
<dbReference type="SUPFAM" id="SSF52540">
    <property type="entry name" value="P-loop containing nucleoside triphosphate hydrolases"/>
    <property type="match status" value="1"/>
</dbReference>
<dbReference type="PANTHER" id="PTHR43776:SF7">
    <property type="entry name" value="D,D-DIPEPTIDE TRANSPORT ATP-BINDING PROTEIN DDPF-RELATED"/>
    <property type="match status" value="1"/>
</dbReference>
<accession>A0ABS5EB00</accession>
<name>A0ABS5EB00_9PROT</name>
<dbReference type="SMART" id="SM00382">
    <property type="entry name" value="AAA"/>
    <property type="match status" value="1"/>
</dbReference>
<evidence type="ECO:0000256" key="4">
    <source>
        <dbReference type="ARBA" id="ARBA00022840"/>
    </source>
</evidence>
<dbReference type="RefSeq" id="WP_211865069.1">
    <property type="nucleotide sequence ID" value="NZ_JAAEDI010000001.1"/>
</dbReference>
<evidence type="ECO:0000313" key="6">
    <source>
        <dbReference type="EMBL" id="MBR0648125.1"/>
    </source>
</evidence>
<dbReference type="Proteomes" id="UP000698752">
    <property type="component" value="Unassembled WGS sequence"/>
</dbReference>
<comment type="caution">
    <text evidence="6">The sequence shown here is derived from an EMBL/GenBank/DDBJ whole genome shotgun (WGS) entry which is preliminary data.</text>
</comment>
<dbReference type="Pfam" id="PF00005">
    <property type="entry name" value="ABC_tran"/>
    <property type="match status" value="1"/>
</dbReference>